<evidence type="ECO:0000313" key="3">
    <source>
        <dbReference type="EMBL" id="TDL19739.1"/>
    </source>
</evidence>
<feature type="transmembrane region" description="Helical" evidence="2">
    <location>
        <begin position="42"/>
        <end position="66"/>
    </location>
</feature>
<feature type="transmembrane region" description="Helical" evidence="2">
    <location>
        <begin position="87"/>
        <end position="112"/>
    </location>
</feature>
<evidence type="ECO:0000256" key="1">
    <source>
        <dbReference type="SAM" id="MobiDB-lite"/>
    </source>
</evidence>
<dbReference type="VEuPathDB" id="FungiDB:BD410DRAFT_403384"/>
<organism evidence="3 4">
    <name type="scientific">Rickenella mellea</name>
    <dbReference type="NCBI Taxonomy" id="50990"/>
    <lineage>
        <taxon>Eukaryota</taxon>
        <taxon>Fungi</taxon>
        <taxon>Dikarya</taxon>
        <taxon>Basidiomycota</taxon>
        <taxon>Agaricomycotina</taxon>
        <taxon>Agaricomycetes</taxon>
        <taxon>Hymenochaetales</taxon>
        <taxon>Rickenellaceae</taxon>
        <taxon>Rickenella</taxon>
    </lineage>
</organism>
<feature type="transmembrane region" description="Helical" evidence="2">
    <location>
        <begin position="12"/>
        <end position="36"/>
    </location>
</feature>
<dbReference type="EMBL" id="ML170194">
    <property type="protein sequence ID" value="TDL19739.1"/>
    <property type="molecule type" value="Genomic_DNA"/>
</dbReference>
<protein>
    <submittedName>
        <fullName evidence="3">Uncharacterized protein</fullName>
    </submittedName>
</protein>
<proteinExistence type="predicted"/>
<gene>
    <name evidence="3" type="ORF">BD410DRAFT_403384</name>
</gene>
<keyword evidence="2" id="KW-0812">Transmembrane</keyword>
<dbReference type="Proteomes" id="UP000294933">
    <property type="component" value="Unassembled WGS sequence"/>
</dbReference>
<accession>A0A4Y7PYQ5</accession>
<feature type="transmembrane region" description="Helical" evidence="2">
    <location>
        <begin position="118"/>
        <end position="139"/>
    </location>
</feature>
<feature type="region of interest" description="Disordered" evidence="1">
    <location>
        <begin position="208"/>
        <end position="233"/>
    </location>
</feature>
<sequence length="260" mass="28856">MAQLKQYWALPFPTTIHVLLCTSTIFSLLAGVLSIAQISQAILLIIIFTPLTFLTLVHHGTVLFIVRRTTTLRETPKISDTLVRKGQLFALGFVLLCWAAGLAWAIGFTWFWESATSLTGVVFGLLEFVDLLALLVICIRDRRRFLRSGLNGKLSDVEANGVEYVKTIQKEASPLLDCAFRLRAKLSKRPKTENAVRIVTITNNQSQVEFGQRSDSDGSHKGHSPGYDSTISIGPRVIPRLDVNILRDNTAQSVWSASTE</sequence>
<keyword evidence="2" id="KW-0472">Membrane</keyword>
<keyword evidence="4" id="KW-1185">Reference proteome</keyword>
<dbReference type="AlphaFoldDB" id="A0A4Y7PYQ5"/>
<reference evidence="3 4" key="1">
    <citation type="submission" date="2018-06" db="EMBL/GenBank/DDBJ databases">
        <title>A transcriptomic atlas of mushroom development highlights an independent origin of complex multicellularity.</title>
        <authorList>
            <consortium name="DOE Joint Genome Institute"/>
            <person name="Krizsan K."/>
            <person name="Almasi E."/>
            <person name="Merenyi Z."/>
            <person name="Sahu N."/>
            <person name="Viragh M."/>
            <person name="Koszo T."/>
            <person name="Mondo S."/>
            <person name="Kiss B."/>
            <person name="Balint B."/>
            <person name="Kues U."/>
            <person name="Barry K."/>
            <person name="Hegedus J.C."/>
            <person name="Henrissat B."/>
            <person name="Johnson J."/>
            <person name="Lipzen A."/>
            <person name="Ohm R."/>
            <person name="Nagy I."/>
            <person name="Pangilinan J."/>
            <person name="Yan J."/>
            <person name="Xiong Y."/>
            <person name="Grigoriev I.V."/>
            <person name="Hibbett D.S."/>
            <person name="Nagy L.G."/>
        </authorList>
    </citation>
    <scope>NUCLEOTIDE SEQUENCE [LARGE SCALE GENOMIC DNA]</scope>
    <source>
        <strain evidence="3 4">SZMC22713</strain>
    </source>
</reference>
<evidence type="ECO:0000256" key="2">
    <source>
        <dbReference type="SAM" id="Phobius"/>
    </source>
</evidence>
<evidence type="ECO:0000313" key="4">
    <source>
        <dbReference type="Proteomes" id="UP000294933"/>
    </source>
</evidence>
<keyword evidence="2" id="KW-1133">Transmembrane helix</keyword>
<name>A0A4Y7PYQ5_9AGAM</name>